<dbReference type="InterPro" id="IPR043502">
    <property type="entry name" value="DNA/RNA_pol_sf"/>
</dbReference>
<evidence type="ECO:0000256" key="6">
    <source>
        <dbReference type="ARBA" id="ARBA00023118"/>
    </source>
</evidence>
<dbReference type="PANTHER" id="PTHR34353:SF2">
    <property type="entry name" value="CRISPR-ASSOCIATED ENDONUCLEASE CAS1 1"/>
    <property type="match status" value="1"/>
</dbReference>
<dbReference type="Pfam" id="PF00078">
    <property type="entry name" value="RVT_1"/>
    <property type="match status" value="1"/>
</dbReference>
<dbReference type="GO" id="GO:0004519">
    <property type="term" value="F:endonuclease activity"/>
    <property type="evidence" value="ECO:0007669"/>
    <property type="project" value="UniProtKB-UniRule"/>
</dbReference>
<dbReference type="Pfam" id="PF01867">
    <property type="entry name" value="Cas_Cas1"/>
    <property type="match status" value="1"/>
</dbReference>
<dbReference type="GO" id="GO:0043571">
    <property type="term" value="P:maintenance of CRISPR repeat elements"/>
    <property type="evidence" value="ECO:0007669"/>
    <property type="project" value="UniProtKB-UniRule"/>
</dbReference>
<comment type="cofactor">
    <cofactor evidence="10">
        <name>Mg(2+)</name>
        <dbReference type="ChEBI" id="CHEBI:18420"/>
    </cofactor>
    <cofactor evidence="10">
        <name>Mn(2+)</name>
        <dbReference type="ChEBI" id="CHEBI:29035"/>
    </cofactor>
</comment>
<dbReference type="EMBL" id="CACVAU010000045">
    <property type="protein sequence ID" value="CAA6815443.1"/>
    <property type="molecule type" value="Genomic_DNA"/>
</dbReference>
<keyword evidence="7 10" id="KW-0238">DNA-binding</keyword>
<reference evidence="12" key="1">
    <citation type="submission" date="2020-01" db="EMBL/GenBank/DDBJ databases">
        <authorList>
            <person name="Meier V. D."/>
            <person name="Meier V D."/>
        </authorList>
    </citation>
    <scope>NUCLEOTIDE SEQUENCE</scope>
    <source>
        <strain evidence="12">HLG_WM_MAG_05</strain>
    </source>
</reference>
<evidence type="ECO:0000313" key="12">
    <source>
        <dbReference type="EMBL" id="CAA6815443.1"/>
    </source>
</evidence>
<keyword evidence="12" id="KW-0548">Nucleotidyltransferase</keyword>
<keyword evidence="5 10" id="KW-0460">Magnesium</keyword>
<keyword evidence="6 10" id="KW-0051">Antiviral defense</keyword>
<protein>
    <recommendedName>
        <fullName evidence="10">CRISPR-associated endonuclease Cas1</fullName>
        <ecNumber evidence="10">3.1.-.-</ecNumber>
    </recommendedName>
</protein>
<organism evidence="12">
    <name type="scientific">uncultured Sulfurovum sp</name>
    <dbReference type="NCBI Taxonomy" id="269237"/>
    <lineage>
        <taxon>Bacteria</taxon>
        <taxon>Pseudomonadati</taxon>
        <taxon>Campylobacterota</taxon>
        <taxon>Epsilonproteobacteria</taxon>
        <taxon>Campylobacterales</taxon>
        <taxon>Sulfurovaceae</taxon>
        <taxon>Sulfurovum</taxon>
        <taxon>environmental samples</taxon>
    </lineage>
</organism>
<evidence type="ECO:0000256" key="7">
    <source>
        <dbReference type="ARBA" id="ARBA00023125"/>
    </source>
</evidence>
<dbReference type="GO" id="GO:0016787">
    <property type="term" value="F:hydrolase activity"/>
    <property type="evidence" value="ECO:0007669"/>
    <property type="project" value="UniProtKB-KW"/>
</dbReference>
<dbReference type="InterPro" id="IPR042211">
    <property type="entry name" value="CRISPR-assoc_Cas1_N"/>
</dbReference>
<dbReference type="InterPro" id="IPR002729">
    <property type="entry name" value="CRISPR-assoc_Cas1"/>
</dbReference>
<feature type="domain" description="Reverse transcriptase" evidence="11">
    <location>
        <begin position="39"/>
        <end position="262"/>
    </location>
</feature>
<dbReference type="Gene3D" id="3.100.10.20">
    <property type="entry name" value="CRISPR-associated endonuclease Cas1, N-terminal domain"/>
    <property type="match status" value="1"/>
</dbReference>
<accession>A0A6S6T832</accession>
<dbReference type="GO" id="GO:0046872">
    <property type="term" value="F:metal ion binding"/>
    <property type="evidence" value="ECO:0007669"/>
    <property type="project" value="UniProtKB-UniRule"/>
</dbReference>
<keyword evidence="12" id="KW-0695">RNA-directed DNA polymerase</keyword>
<evidence type="ECO:0000256" key="1">
    <source>
        <dbReference type="ARBA" id="ARBA00022722"/>
    </source>
</evidence>
<dbReference type="GO" id="GO:0003964">
    <property type="term" value="F:RNA-directed DNA polymerase activity"/>
    <property type="evidence" value="ECO:0007669"/>
    <property type="project" value="UniProtKB-KW"/>
</dbReference>
<dbReference type="InterPro" id="IPR000477">
    <property type="entry name" value="RT_dom"/>
</dbReference>
<proteinExistence type="inferred from homology"/>
<evidence type="ECO:0000256" key="2">
    <source>
        <dbReference type="ARBA" id="ARBA00022723"/>
    </source>
</evidence>
<evidence type="ECO:0000259" key="11">
    <source>
        <dbReference type="PROSITE" id="PS50878"/>
    </source>
</evidence>
<keyword evidence="1 10" id="KW-0540">Nuclease</keyword>
<dbReference type="AlphaFoldDB" id="A0A6S6T832"/>
<dbReference type="Gene3D" id="1.20.120.920">
    <property type="entry name" value="CRISPR-associated endonuclease Cas1, C-terminal domain"/>
    <property type="match status" value="1"/>
</dbReference>
<evidence type="ECO:0000256" key="5">
    <source>
        <dbReference type="ARBA" id="ARBA00022842"/>
    </source>
</evidence>
<dbReference type="NCBIfam" id="TIGR00287">
    <property type="entry name" value="cas1"/>
    <property type="match status" value="1"/>
</dbReference>
<evidence type="ECO:0000256" key="10">
    <source>
        <dbReference type="HAMAP-Rule" id="MF_01470"/>
    </source>
</evidence>
<dbReference type="SUPFAM" id="SSF56672">
    <property type="entry name" value="DNA/RNA polymerases"/>
    <property type="match status" value="1"/>
</dbReference>
<feature type="binding site" evidence="10">
    <location>
        <position position="570"/>
    </location>
    <ligand>
        <name>Mn(2+)</name>
        <dbReference type="ChEBI" id="CHEBI:29035"/>
    </ligand>
</feature>
<dbReference type="PANTHER" id="PTHR34353">
    <property type="entry name" value="CRISPR-ASSOCIATED ENDONUCLEASE CAS1 1"/>
    <property type="match status" value="1"/>
</dbReference>
<dbReference type="CDD" id="cd01651">
    <property type="entry name" value="RT_G2_intron"/>
    <property type="match status" value="1"/>
</dbReference>
<evidence type="ECO:0000256" key="4">
    <source>
        <dbReference type="ARBA" id="ARBA00022801"/>
    </source>
</evidence>
<dbReference type="PROSITE" id="PS50878">
    <property type="entry name" value="RT_POL"/>
    <property type="match status" value="1"/>
</dbReference>
<gene>
    <name evidence="10" type="primary">cas1</name>
    <name evidence="12" type="ORF">HELGO_WM15863</name>
</gene>
<comment type="function">
    <text evidence="10">CRISPR (clustered regularly interspaced short palindromic repeat), is an adaptive immune system that provides protection against mobile genetic elements (viruses, transposable elements and conjugative plasmids). CRISPR clusters contain spacers, sequences complementary to antecedent mobile elements, and target invading nucleic acids. CRISPR clusters are transcribed and processed into CRISPR RNA (crRNA). Acts as a dsDNA endonuclease. Involved in the integration of spacer DNA into the CRISPR cassette.</text>
</comment>
<evidence type="ECO:0000256" key="3">
    <source>
        <dbReference type="ARBA" id="ARBA00022759"/>
    </source>
</evidence>
<keyword evidence="4 10" id="KW-0378">Hydrolase</keyword>
<dbReference type="GO" id="GO:0051607">
    <property type="term" value="P:defense response to virus"/>
    <property type="evidence" value="ECO:0007669"/>
    <property type="project" value="UniProtKB-UniRule"/>
</dbReference>
<comment type="similarity">
    <text evidence="10">Belongs to the CRISPR-associated endonuclease Cas1 family.</text>
</comment>
<dbReference type="CDD" id="cd09634">
    <property type="entry name" value="Cas1_I-II-III"/>
    <property type="match status" value="1"/>
</dbReference>
<dbReference type="GO" id="GO:0003677">
    <property type="term" value="F:DNA binding"/>
    <property type="evidence" value="ECO:0007669"/>
    <property type="project" value="UniProtKB-KW"/>
</dbReference>
<name>A0A6S6T832_9BACT</name>
<feature type="binding site" evidence="10">
    <location>
        <position position="633"/>
    </location>
    <ligand>
        <name>Mn(2+)</name>
        <dbReference type="ChEBI" id="CHEBI:29035"/>
    </ligand>
</feature>
<keyword evidence="12" id="KW-0808">Transferase</keyword>
<dbReference type="InterPro" id="IPR042206">
    <property type="entry name" value="CRISPR-assoc_Cas1_C"/>
</dbReference>
<evidence type="ECO:0000256" key="8">
    <source>
        <dbReference type="ARBA" id="ARBA00023211"/>
    </source>
</evidence>
<comment type="subunit">
    <text evidence="9 10">Homodimer, forms a heterotetramer with a Cas2 homodimer.</text>
</comment>
<keyword evidence="2 10" id="KW-0479">Metal-binding</keyword>
<dbReference type="HAMAP" id="MF_01470">
    <property type="entry name" value="Cas1"/>
    <property type="match status" value="1"/>
</dbReference>
<keyword evidence="8 10" id="KW-0464">Manganese</keyword>
<dbReference type="EC" id="3.1.-.-" evidence="10"/>
<evidence type="ECO:0000256" key="9">
    <source>
        <dbReference type="ARBA" id="ARBA00038592"/>
    </source>
</evidence>
<dbReference type="InterPro" id="IPR050646">
    <property type="entry name" value="Cas1"/>
</dbReference>
<sequence>MLTKKFNKLFSTKNLLMTLELYKKTKGYHEAKELMASGEFLKSLEEGYIPDPMKGFEIAKENGEMRKLAQASVSSKVVQKIISEALLDAVKLNDKSYAFRKGKGVTKAVNRTKDFIKRYRHVAKADVNDFFDSINQEKLLVVLEKVIEDKKIILLISLFLKNGMMKENEWQDKSQGVYQGDVLSPVLSNLYLHSFDEALEKQGIDFVRFADDMLFFAKNEKKAKKNLGIAIGYLKALDLTFGEDKSYLASVDEGFEFLGLRFKGSNVEMDNERFQKKLSDLSQKTKKKSLQKSITFINEYLMGIRHYYFKVLSDKHQLIFIAEHIDEILVKKIALAKKSKEINKKSRFIQILVGLHDLEHNTKEEKQKHAHNLIIRAYESIAMAKPLETAEKKMQKKKSSFLQEQIKSSEIILNRFGLYISLSKGKIVVKEYGKVIQTSPINWVTRIIVMTKGVSLSANLILECSKRKIDIDFIEKSKPYAQITYYNVVSNELHLKQLDLKNSKKGFKTAKAIIKAKMKNQINLVKYYARYRESKQVDVFEKLERSIEQMEGIAKKMKEAKDVPALMGYEGSLSVLYWKCFGLIIGEKDFKRETFNAPDAINQSLNYGYAFIYHRVQSALLKTGINLYHSFLHSSQPNKPTLVFDMVEVFRQMVVDREIISILTHGTELNSNKGRLTKKSIKVITENIQERLATPTKWRKGKFKIVTIIDEQALELSHVIKGVKSNFKGFVGRY</sequence>
<keyword evidence="3 10" id="KW-0255">Endonuclease</keyword>
<feature type="binding site" evidence="10">
    <location>
        <position position="648"/>
    </location>
    <ligand>
        <name>Mn(2+)</name>
        <dbReference type="ChEBI" id="CHEBI:29035"/>
    </ligand>
</feature>